<evidence type="ECO:0000313" key="3">
    <source>
        <dbReference type="EMBL" id="ACA33196.1"/>
    </source>
</evidence>
<evidence type="ECO:0008006" key="5">
    <source>
        <dbReference type="Google" id="ProtNLM"/>
    </source>
</evidence>
<dbReference type="PANTHER" id="PTHR36303:SF1">
    <property type="entry name" value="2',3'-CYCLIC-NUCLEOTIDE 2'-PHOSPHODIESTERASE"/>
    <property type="match status" value="1"/>
</dbReference>
<dbReference type="Proteomes" id="UP000002162">
    <property type="component" value="Chromosome"/>
</dbReference>
<name>A0A2C9DYY2_UREP2</name>
<feature type="active site" description="Proton donor" evidence="1">
    <location>
        <position position="68"/>
    </location>
</feature>
<dbReference type="Pfam" id="PF13277">
    <property type="entry name" value="YmdB"/>
    <property type="match status" value="1"/>
</dbReference>
<dbReference type="GO" id="GO:0004113">
    <property type="term" value="F:2',3'-cyclic-nucleotide 3'-phosphodiesterase activity"/>
    <property type="evidence" value="ECO:0007669"/>
    <property type="project" value="TreeGrafter"/>
</dbReference>
<dbReference type="InterPro" id="IPR029052">
    <property type="entry name" value="Metallo-depent_PP-like"/>
</dbReference>
<sequence length="263" mass="29793">MKILAIGDIFSKQGRKAVANELPKLKQEYQIDFVIANAENTTHGRGLCWKHYEELLGYGIDCITMGNHTWDHPDIFEILTTKTNIIRPYNIINTHQYHLVGSGSRVFYCNKKMIRVTNLLGNSIDMKGLQTNPFESLDKIIAFNEAPIHIVDFHAETTSEKNALFLDFKSKLSLVYGTHTHIPTNDARIVDHTAFQTDLGMCGAANSVIGANPSSIIQRFRDPNKRFILEPSDEKYVFCASLVEIDDETNFPTNITPIVIYEK</sequence>
<evidence type="ECO:0000256" key="1">
    <source>
        <dbReference type="PIRSR" id="PIRSR004789-50"/>
    </source>
</evidence>
<evidence type="ECO:0000313" key="4">
    <source>
        <dbReference type="Proteomes" id="UP000002162"/>
    </source>
</evidence>
<dbReference type="HOGENOM" id="CLU_068238_0_0_14"/>
<feature type="binding site" evidence="2">
    <location>
        <position position="8"/>
    </location>
    <ligand>
        <name>Fe cation</name>
        <dbReference type="ChEBI" id="CHEBI:24875"/>
        <label>1</label>
    </ligand>
</feature>
<feature type="binding site" evidence="2">
    <location>
        <position position="67"/>
    </location>
    <ligand>
        <name>Fe cation</name>
        <dbReference type="ChEBI" id="CHEBI:24875"/>
        <label>2</label>
    </ligand>
</feature>
<gene>
    <name evidence="3" type="ordered locus">UPA3_0526</name>
</gene>
<proteinExistence type="predicted"/>
<evidence type="ECO:0000256" key="2">
    <source>
        <dbReference type="PIRSR" id="PIRSR004789-51"/>
    </source>
</evidence>
<feature type="binding site" evidence="2">
    <location>
        <position position="39"/>
    </location>
    <ligand>
        <name>Fe cation</name>
        <dbReference type="ChEBI" id="CHEBI:24875"/>
        <label>1</label>
    </ligand>
</feature>
<dbReference type="AlphaFoldDB" id="A0A2C9DYY2"/>
<dbReference type="PIRSF" id="PIRSF004789">
    <property type="entry name" value="DR1281"/>
    <property type="match status" value="1"/>
</dbReference>
<feature type="binding site" evidence="2">
    <location>
        <position position="179"/>
    </location>
    <ligand>
        <name>Fe cation</name>
        <dbReference type="ChEBI" id="CHEBI:24875"/>
        <label>2</label>
    </ligand>
</feature>
<dbReference type="RefSeq" id="WP_006688486.1">
    <property type="nucleotide sequence ID" value="NC_010503.1"/>
</dbReference>
<keyword evidence="2" id="KW-0479">Metal-binding</keyword>
<dbReference type="GO" id="GO:0046872">
    <property type="term" value="F:metal ion binding"/>
    <property type="evidence" value="ECO:0007669"/>
    <property type="project" value="UniProtKB-KW"/>
</dbReference>
<protein>
    <recommendedName>
        <fullName evidence="5">Metallophosphoesterase</fullName>
    </recommendedName>
</protein>
<organism evidence="3 4">
    <name type="scientific">Ureaplasma parvum serovar 3 (strain ATCC 27815 / 27 / NCTC 11736)</name>
    <dbReference type="NCBI Taxonomy" id="505682"/>
    <lineage>
        <taxon>Bacteria</taxon>
        <taxon>Bacillati</taxon>
        <taxon>Mycoplasmatota</taxon>
        <taxon>Mycoplasmoidales</taxon>
        <taxon>Mycoplasmoidaceae</taxon>
        <taxon>Ureaplasma</taxon>
    </lineage>
</organism>
<feature type="binding site" evidence="2">
    <location>
        <position position="154"/>
    </location>
    <ligand>
        <name>Fe cation</name>
        <dbReference type="ChEBI" id="CHEBI:24875"/>
        <label>2</label>
    </ligand>
</feature>
<dbReference type="GeneID" id="29672344"/>
<accession>A0A2C9DYY2</accession>
<dbReference type="SUPFAM" id="SSF56300">
    <property type="entry name" value="Metallo-dependent phosphatases"/>
    <property type="match status" value="1"/>
</dbReference>
<dbReference type="EMBL" id="CP000942">
    <property type="protein sequence ID" value="ACA33196.1"/>
    <property type="molecule type" value="Genomic_DNA"/>
</dbReference>
<dbReference type="Gene3D" id="3.60.21.10">
    <property type="match status" value="1"/>
</dbReference>
<dbReference type="NCBIfam" id="TIGR00282">
    <property type="entry name" value="TIGR00282 family metallophosphoesterase"/>
    <property type="match status" value="1"/>
</dbReference>
<dbReference type="KEGG" id="upa:UPA3_0526"/>
<feature type="binding site" evidence="2">
    <location>
        <position position="181"/>
    </location>
    <ligand>
        <name>Fe cation</name>
        <dbReference type="ChEBI" id="CHEBI:24875"/>
        <label>1</label>
    </ligand>
</feature>
<dbReference type="PANTHER" id="PTHR36303">
    <property type="entry name" value="2',3'-CYCLIC-NUCLEOTIDE 2'-PHOSPHODIESTERASE"/>
    <property type="match status" value="1"/>
</dbReference>
<feature type="binding site" evidence="2">
    <location>
        <position position="40"/>
    </location>
    <ligand>
        <name>Fe cation</name>
        <dbReference type="ChEBI" id="CHEBI:24875"/>
        <label>1</label>
    </ligand>
</feature>
<dbReference type="InterPro" id="IPR005235">
    <property type="entry name" value="YmdB-like"/>
</dbReference>
<feature type="binding site" evidence="2">
    <location>
        <position position="39"/>
    </location>
    <ligand>
        <name>Fe cation</name>
        <dbReference type="ChEBI" id="CHEBI:24875"/>
        <label>2</label>
    </ligand>
</feature>
<reference evidence="3 4" key="1">
    <citation type="submission" date="2008-02" db="EMBL/GenBank/DDBJ databases">
        <title>Genome sequence of Ureaplasma parvum serovar 3.</title>
        <authorList>
            <person name="Methe B.A."/>
            <person name="Glass J."/>
            <person name="Waites K."/>
            <person name="Shrivastava S."/>
        </authorList>
    </citation>
    <scope>NUCLEOTIDE SEQUENCE [LARGE SCALE GENOMIC DNA]</scope>
    <source>
        <strain evidence="4">ATCC 27815 / 27 / NCTC 11736</strain>
    </source>
</reference>